<dbReference type="RefSeq" id="WP_113902378.1">
    <property type="nucleotide sequence ID" value="NZ_QNSB01000001.1"/>
</dbReference>
<comment type="caution">
    <text evidence="2">The sequence shown here is derived from an EMBL/GenBank/DDBJ whole genome shotgun (WGS) entry which is preliminary data.</text>
</comment>
<feature type="chain" id="PRO_5038538108" description="Copper(I)-binding protein" evidence="1">
    <location>
        <begin position="24"/>
        <end position="175"/>
    </location>
</feature>
<dbReference type="Pfam" id="PF04314">
    <property type="entry name" value="PCuAC"/>
    <property type="match status" value="1"/>
</dbReference>
<reference evidence="2 3" key="1">
    <citation type="submission" date="2018-06" db="EMBL/GenBank/DDBJ databases">
        <title>Freshwater and sediment microbial communities from various areas in North America, analyzing microbe dynamics in response to fracking.</title>
        <authorList>
            <person name="Lamendella R."/>
        </authorList>
    </citation>
    <scope>NUCLEOTIDE SEQUENCE [LARGE SCALE GENOMIC DNA]</scope>
    <source>
        <strain evidence="2 3">3b_TX</strain>
    </source>
</reference>
<dbReference type="AlphaFoldDB" id="A0A366IMH2"/>
<dbReference type="InterPro" id="IPR036182">
    <property type="entry name" value="PCuAC_sf"/>
</dbReference>
<evidence type="ECO:0008006" key="4">
    <source>
        <dbReference type="Google" id="ProtNLM"/>
    </source>
</evidence>
<dbReference type="PROSITE" id="PS51257">
    <property type="entry name" value="PROKAR_LIPOPROTEIN"/>
    <property type="match status" value="1"/>
</dbReference>
<dbReference type="SUPFAM" id="SSF110087">
    <property type="entry name" value="DR1885-like metal-binding protein"/>
    <property type="match status" value="1"/>
</dbReference>
<dbReference type="InterPro" id="IPR058248">
    <property type="entry name" value="Lxx211020-like"/>
</dbReference>
<proteinExistence type="predicted"/>
<dbReference type="PANTHER" id="PTHR36302:SF1">
    <property type="entry name" value="COPPER CHAPERONE PCU(A)C"/>
    <property type="match status" value="1"/>
</dbReference>
<keyword evidence="3" id="KW-1185">Reference proteome</keyword>
<gene>
    <name evidence="2" type="ORF">DFO65_1011</name>
</gene>
<evidence type="ECO:0000256" key="1">
    <source>
        <dbReference type="SAM" id="SignalP"/>
    </source>
</evidence>
<protein>
    <recommendedName>
        <fullName evidence="4">Copper(I)-binding protein</fullName>
    </recommendedName>
</protein>
<dbReference type="InterPro" id="IPR007410">
    <property type="entry name" value="LpqE-like"/>
</dbReference>
<keyword evidence="1" id="KW-0732">Signal</keyword>
<evidence type="ECO:0000313" key="3">
    <source>
        <dbReference type="Proteomes" id="UP000253509"/>
    </source>
</evidence>
<dbReference type="Gene3D" id="2.60.40.1890">
    <property type="entry name" value="PCu(A)C copper chaperone"/>
    <property type="match status" value="1"/>
</dbReference>
<dbReference type="Proteomes" id="UP000253509">
    <property type="component" value="Unassembled WGS sequence"/>
</dbReference>
<dbReference type="PANTHER" id="PTHR36302">
    <property type="entry name" value="BLR7088 PROTEIN"/>
    <property type="match status" value="1"/>
</dbReference>
<dbReference type="EMBL" id="QNSB01000001">
    <property type="protein sequence ID" value="RBP74284.1"/>
    <property type="molecule type" value="Genomic_DNA"/>
</dbReference>
<sequence>MRTRTTLTAALPIALILGLSACAQSQATEPVPARSSEVSVAALTLDDAWVKAADSGMTAVFGTLTNTTSEDLTLVDARFDGAETVELHETTGDGSGGMSMREKEGGFTVPAGQTLSFEPGGNHIMLMGLTKPITPGEEITLDLVTAEGTAVPATAIAKEYTGAQENYAPGEHDGH</sequence>
<feature type="signal peptide" evidence="1">
    <location>
        <begin position="1"/>
        <end position="23"/>
    </location>
</feature>
<evidence type="ECO:0000313" key="2">
    <source>
        <dbReference type="EMBL" id="RBP74284.1"/>
    </source>
</evidence>
<organism evidence="2 3">
    <name type="scientific">Brevibacterium celere</name>
    <dbReference type="NCBI Taxonomy" id="225845"/>
    <lineage>
        <taxon>Bacteria</taxon>
        <taxon>Bacillati</taxon>
        <taxon>Actinomycetota</taxon>
        <taxon>Actinomycetes</taxon>
        <taxon>Micrococcales</taxon>
        <taxon>Brevibacteriaceae</taxon>
        <taxon>Brevibacterium</taxon>
    </lineage>
</organism>
<accession>A0A366IMH2</accession>
<name>A0A366IMH2_9MICO</name>